<dbReference type="InterPro" id="IPR049409">
    <property type="entry name" value="UvsW_N"/>
</dbReference>
<dbReference type="GO" id="GO:0016787">
    <property type="term" value="F:hydrolase activity"/>
    <property type="evidence" value="ECO:0007669"/>
    <property type="project" value="InterPro"/>
</dbReference>
<dbReference type="GO" id="GO:0004386">
    <property type="term" value="F:helicase activity"/>
    <property type="evidence" value="ECO:0007669"/>
    <property type="project" value="UniProtKB-KW"/>
</dbReference>
<name>E3SJ18_9CAUD</name>
<feature type="domain" description="Helicase ATP-binding" evidence="1">
    <location>
        <begin position="128"/>
        <end position="281"/>
    </location>
</feature>
<protein>
    <submittedName>
        <fullName evidence="3">RNA-DNA + DNA-DNA helicase</fullName>
    </submittedName>
</protein>
<organism evidence="3 4">
    <name type="scientific">Synechococcus phage S-SM2</name>
    <dbReference type="NCBI Taxonomy" id="444860"/>
    <lineage>
        <taxon>Viruses</taxon>
        <taxon>Duplodnaviria</taxon>
        <taxon>Heunggongvirae</taxon>
        <taxon>Uroviricota</taxon>
        <taxon>Caudoviricetes</taxon>
        <taxon>Pantevenvirales</taxon>
        <taxon>Kyanoviridae</taxon>
        <taxon>Nilusvirus</taxon>
        <taxon>Nilusvirus ssm2</taxon>
    </lineage>
</organism>
<keyword evidence="4" id="KW-1185">Reference proteome</keyword>
<dbReference type="OrthoDB" id="2008at10239"/>
<evidence type="ECO:0000259" key="2">
    <source>
        <dbReference type="PROSITE" id="PS51194"/>
    </source>
</evidence>
<evidence type="ECO:0000313" key="3">
    <source>
        <dbReference type="EMBL" id="ADO97466.1"/>
    </source>
</evidence>
<dbReference type="PANTHER" id="PTHR47396">
    <property type="entry name" value="TYPE I RESTRICTION ENZYME ECOKI R PROTEIN"/>
    <property type="match status" value="1"/>
</dbReference>
<feature type="domain" description="Helicase C-terminal" evidence="2">
    <location>
        <begin position="331"/>
        <end position="488"/>
    </location>
</feature>
<dbReference type="InterPro" id="IPR014001">
    <property type="entry name" value="Helicase_ATP-bd"/>
</dbReference>
<evidence type="ECO:0000259" key="1">
    <source>
        <dbReference type="PROSITE" id="PS51192"/>
    </source>
</evidence>
<evidence type="ECO:0000313" key="4">
    <source>
        <dbReference type="Proteomes" id="UP000006524"/>
    </source>
</evidence>
<dbReference type="Proteomes" id="UP000006524">
    <property type="component" value="Segment"/>
</dbReference>
<dbReference type="PANTHER" id="PTHR47396:SF1">
    <property type="entry name" value="ATP-DEPENDENT HELICASE IRC3-RELATED"/>
    <property type="match status" value="1"/>
</dbReference>
<dbReference type="GO" id="GO:0003677">
    <property type="term" value="F:DNA binding"/>
    <property type="evidence" value="ECO:0007669"/>
    <property type="project" value="InterPro"/>
</dbReference>
<dbReference type="GeneID" id="10326756"/>
<dbReference type="Pfam" id="PF00271">
    <property type="entry name" value="Helicase_C"/>
    <property type="match status" value="1"/>
</dbReference>
<dbReference type="PROSITE" id="PS51194">
    <property type="entry name" value="HELICASE_CTER"/>
    <property type="match status" value="1"/>
</dbReference>
<dbReference type="InterPro" id="IPR001650">
    <property type="entry name" value="Helicase_C-like"/>
</dbReference>
<dbReference type="CDD" id="cd17926">
    <property type="entry name" value="DEXHc_RE"/>
    <property type="match status" value="1"/>
</dbReference>
<dbReference type="Gene3D" id="3.40.50.300">
    <property type="entry name" value="P-loop containing nucleotide triphosphate hydrolases"/>
    <property type="match status" value="2"/>
</dbReference>
<accession>E3SJ18</accession>
<dbReference type="EMBL" id="GU071095">
    <property type="protein sequence ID" value="ADO97466.1"/>
    <property type="molecule type" value="Genomic_DNA"/>
</dbReference>
<dbReference type="CDD" id="cd18785">
    <property type="entry name" value="SF2_C"/>
    <property type="match status" value="1"/>
</dbReference>
<reference evidence="3 4" key="1">
    <citation type="journal article" date="2010" name="Environ. Microbiol.">
        <title>Genomic analysis of oceanic cyanobacterial myoviruses compared with T4-like myoviruses from diverse hosts and environments.</title>
        <authorList>
            <person name="Sullivan M.B."/>
            <person name="Huang K.H."/>
            <person name="Ignacio-Espinoza J.C."/>
            <person name="Berlin A.M."/>
            <person name="Kelly L."/>
            <person name="Weigele P.R."/>
            <person name="DeFrancesco A.S."/>
            <person name="Kern S.E."/>
            <person name="Thompson L.R."/>
            <person name="Young S."/>
            <person name="Yandava C."/>
            <person name="Fu R."/>
            <person name="Krastins B."/>
            <person name="Chase M."/>
            <person name="Sarracino D."/>
            <person name="Osburne M.S."/>
            <person name="Henn M.R."/>
            <person name="Chisholm S.W."/>
        </authorList>
    </citation>
    <scope>NUCLEOTIDE SEQUENCE [LARGE SCALE GENOMIC DNA]</scope>
    <source>
        <strain evidence="3">8017-1</strain>
    </source>
</reference>
<dbReference type="InterPro" id="IPR050742">
    <property type="entry name" value="Helicase_Restrict-Modif_Enz"/>
</dbReference>
<dbReference type="SMART" id="SM00490">
    <property type="entry name" value="HELICc"/>
    <property type="match status" value="1"/>
</dbReference>
<dbReference type="RefSeq" id="YP_004322280.1">
    <property type="nucleotide sequence ID" value="NC_015279.1"/>
</dbReference>
<dbReference type="SUPFAM" id="SSF52540">
    <property type="entry name" value="P-loop containing nucleoside triphosphate hydrolases"/>
    <property type="match status" value="2"/>
</dbReference>
<dbReference type="InterPro" id="IPR049430">
    <property type="entry name" value="UvsW_N_sf"/>
</dbReference>
<keyword evidence="3" id="KW-0347">Helicase</keyword>
<dbReference type="KEGG" id="vg:10326756"/>
<dbReference type="Pfam" id="PF21241">
    <property type="entry name" value="UvsW_N"/>
    <property type="match status" value="1"/>
</dbReference>
<dbReference type="SMART" id="SM00487">
    <property type="entry name" value="DEXDc"/>
    <property type="match status" value="1"/>
</dbReference>
<keyword evidence="3" id="KW-0067">ATP-binding</keyword>
<gene>
    <name evidence="3" type="primary">uvsW</name>
    <name evidence="3" type="ORF">SSM2_124</name>
</gene>
<proteinExistence type="predicted"/>
<dbReference type="Pfam" id="PF04851">
    <property type="entry name" value="ResIII"/>
    <property type="match status" value="1"/>
</dbReference>
<keyword evidence="3" id="KW-0378">Hydrolase</keyword>
<dbReference type="Gene3D" id="3.30.780.20">
    <property type="match status" value="1"/>
</dbReference>
<sequence length="493" mass="57656">MIDTTANLVISKSNEVFLKINTEPHIEYELRDHFKFEVPNAKFMPQYRGRNWNGEIHLYDMRSKQIYVGLLDKIVQFCENYGYSYKFEDNKFYGTPYEENEHISYEGVKDYMHSICAHTPRKYQVEGVYGALKHNRKLLISPTASGKSLMIYSLVRYYVAKGEKILLVVPTTSLVEQMYKDFLDYGWDADSYCHRIYSGREKSNDAPVTITTWQSVYKLERSFFEDYGVIIGDEAHLFKSKSLIQIMTKLHHAKYRFGFTGTLDGTQTHKWVLEGLFGPSYKVTKTEELMRQGHLSQLDIQCLVLKHPPQKFETYEDEIQYLITHEQRNNFIKNLSLDLKGNTLVLFQRVEAHGAVLYDKINKNKRDDRKVFFVHGGVDAEEREQVREITERENNAIIVASYGTFSTGINIKNLHNVIFASPSKSRIRNLQSIGRVLRKGKDKVKATLYDISDDCSTKSKRNYTLNHFIERIKTYNEEKFNYEIITIQLRGQL</sequence>
<dbReference type="PROSITE" id="PS51192">
    <property type="entry name" value="HELICASE_ATP_BIND_1"/>
    <property type="match status" value="1"/>
</dbReference>
<dbReference type="GO" id="GO:0005524">
    <property type="term" value="F:ATP binding"/>
    <property type="evidence" value="ECO:0007669"/>
    <property type="project" value="InterPro"/>
</dbReference>
<dbReference type="InterPro" id="IPR027417">
    <property type="entry name" value="P-loop_NTPase"/>
</dbReference>
<keyword evidence="3" id="KW-0547">Nucleotide-binding</keyword>
<dbReference type="InterPro" id="IPR006935">
    <property type="entry name" value="Helicase/UvrB_N"/>
</dbReference>